<dbReference type="EMBL" id="KZ679013">
    <property type="protein sequence ID" value="PSS14994.1"/>
    <property type="molecule type" value="Genomic_DNA"/>
</dbReference>
<evidence type="ECO:0000313" key="3">
    <source>
        <dbReference type="Proteomes" id="UP000241818"/>
    </source>
</evidence>
<sequence length="143" mass="15894">MCTLCSLPLLILRRGRRRGFFPCLFACSDGATSGPQEGGQGESQGGLDAGAMGPEQEMERRSMAIKSIIIKLLLVLVLEGRGWRGESPSRGLCTGSNNNNDNDQDHQHNHHSRRNNNLLLSSRRRSARLKASSIQLVELRRWI</sequence>
<accession>A0A2T3AY55</accession>
<proteinExistence type="predicted"/>
<dbReference type="GeneID" id="36573341"/>
<keyword evidence="3" id="KW-1185">Reference proteome</keyword>
<name>A0A2T3AY55_AMORE</name>
<dbReference type="RefSeq" id="XP_024719593.1">
    <property type="nucleotide sequence ID" value="XM_024865260.1"/>
</dbReference>
<evidence type="ECO:0000313" key="2">
    <source>
        <dbReference type="EMBL" id="PSS14994.1"/>
    </source>
</evidence>
<evidence type="ECO:0000256" key="1">
    <source>
        <dbReference type="SAM" id="MobiDB-lite"/>
    </source>
</evidence>
<feature type="region of interest" description="Disordered" evidence="1">
    <location>
        <begin position="32"/>
        <end position="58"/>
    </location>
</feature>
<dbReference type="InParanoid" id="A0A2T3AY55"/>
<organism evidence="2 3">
    <name type="scientific">Amorphotheca resinae ATCC 22711</name>
    <dbReference type="NCBI Taxonomy" id="857342"/>
    <lineage>
        <taxon>Eukaryota</taxon>
        <taxon>Fungi</taxon>
        <taxon>Dikarya</taxon>
        <taxon>Ascomycota</taxon>
        <taxon>Pezizomycotina</taxon>
        <taxon>Leotiomycetes</taxon>
        <taxon>Helotiales</taxon>
        <taxon>Amorphothecaceae</taxon>
        <taxon>Amorphotheca</taxon>
    </lineage>
</organism>
<feature type="region of interest" description="Disordered" evidence="1">
    <location>
        <begin position="85"/>
        <end position="118"/>
    </location>
</feature>
<dbReference type="AlphaFoldDB" id="A0A2T3AY55"/>
<feature type="compositionally biased region" description="Gly residues" evidence="1">
    <location>
        <begin position="36"/>
        <end position="48"/>
    </location>
</feature>
<dbReference type="Proteomes" id="UP000241818">
    <property type="component" value="Unassembled WGS sequence"/>
</dbReference>
<protein>
    <submittedName>
        <fullName evidence="2">Uncharacterized protein</fullName>
    </submittedName>
</protein>
<reference evidence="2 3" key="1">
    <citation type="journal article" date="2018" name="New Phytol.">
        <title>Comparative genomics and transcriptomics depict ericoid mycorrhizal fungi as versatile saprotrophs and plant mutualists.</title>
        <authorList>
            <person name="Martino E."/>
            <person name="Morin E."/>
            <person name="Grelet G.A."/>
            <person name="Kuo A."/>
            <person name="Kohler A."/>
            <person name="Daghino S."/>
            <person name="Barry K.W."/>
            <person name="Cichocki N."/>
            <person name="Clum A."/>
            <person name="Dockter R.B."/>
            <person name="Hainaut M."/>
            <person name="Kuo R.C."/>
            <person name="LaButti K."/>
            <person name="Lindahl B.D."/>
            <person name="Lindquist E.A."/>
            <person name="Lipzen A."/>
            <person name="Khouja H.R."/>
            <person name="Magnuson J."/>
            <person name="Murat C."/>
            <person name="Ohm R.A."/>
            <person name="Singer S.W."/>
            <person name="Spatafora J.W."/>
            <person name="Wang M."/>
            <person name="Veneault-Fourrey C."/>
            <person name="Henrissat B."/>
            <person name="Grigoriev I.V."/>
            <person name="Martin F.M."/>
            <person name="Perotto S."/>
        </authorList>
    </citation>
    <scope>NUCLEOTIDE SEQUENCE [LARGE SCALE GENOMIC DNA]</scope>
    <source>
        <strain evidence="2 3">ATCC 22711</strain>
    </source>
</reference>
<gene>
    <name evidence="2" type="ORF">M430DRAFT_255575</name>
</gene>